<feature type="region of interest" description="Disordered" evidence="1">
    <location>
        <begin position="101"/>
        <end position="121"/>
    </location>
</feature>
<dbReference type="EMBL" id="DTGT01000366">
    <property type="protein sequence ID" value="HGH61884.1"/>
    <property type="molecule type" value="Genomic_DNA"/>
</dbReference>
<dbReference type="PANTHER" id="PTHR38590:SF1">
    <property type="entry name" value="BLL0828 PROTEIN"/>
    <property type="match status" value="1"/>
</dbReference>
<proteinExistence type="predicted"/>
<dbReference type="InterPro" id="IPR007569">
    <property type="entry name" value="DUF559"/>
</dbReference>
<dbReference type="Pfam" id="PF04480">
    <property type="entry name" value="DUF559"/>
    <property type="match status" value="1"/>
</dbReference>
<name>A0A7C4ATC9_9BACT</name>
<accession>A0A7C4ATC9</accession>
<gene>
    <name evidence="3" type="ORF">ENV54_11380</name>
</gene>
<dbReference type="InterPro" id="IPR047216">
    <property type="entry name" value="Endonuclease_DUF559_bact"/>
</dbReference>
<evidence type="ECO:0000313" key="3">
    <source>
        <dbReference type="EMBL" id="HGH61884.1"/>
    </source>
</evidence>
<dbReference type="PANTHER" id="PTHR38590">
    <property type="entry name" value="BLL0828 PROTEIN"/>
    <property type="match status" value="1"/>
</dbReference>
<protein>
    <submittedName>
        <fullName evidence="3">DUF559 domain-containing protein</fullName>
    </submittedName>
</protein>
<feature type="compositionally biased region" description="Polar residues" evidence="1">
    <location>
        <begin position="109"/>
        <end position="121"/>
    </location>
</feature>
<reference evidence="3" key="1">
    <citation type="journal article" date="2020" name="mSystems">
        <title>Genome- and Community-Level Interaction Insights into Carbon Utilization and Element Cycling Functions of Hydrothermarchaeota in Hydrothermal Sediment.</title>
        <authorList>
            <person name="Zhou Z."/>
            <person name="Liu Y."/>
            <person name="Xu W."/>
            <person name="Pan J."/>
            <person name="Luo Z.H."/>
            <person name="Li M."/>
        </authorList>
    </citation>
    <scope>NUCLEOTIDE SEQUENCE [LARGE SCALE GENOMIC DNA]</scope>
    <source>
        <strain evidence="3">SpSt-769</strain>
    </source>
</reference>
<feature type="domain" description="DUF559" evidence="2">
    <location>
        <begin position="5"/>
        <end position="90"/>
    </location>
</feature>
<comment type="caution">
    <text evidence="3">The sequence shown here is derived from an EMBL/GenBank/DDBJ whole genome shotgun (WGS) entry which is preliminary data.</text>
</comment>
<evidence type="ECO:0000259" key="2">
    <source>
        <dbReference type="Pfam" id="PF04480"/>
    </source>
</evidence>
<sequence>MSLQRDRRFTSCKFRRQRPVEPFMRSHVYCHEARLAKEQDSRQRNEPDARARYEERTTFFEARGIPALRFWDNDVFNVLDGVLRAIYEALCPLPVGEGRGEGLHHASPMRSNDSSSRMMCS</sequence>
<dbReference type="Gene3D" id="3.40.960.10">
    <property type="entry name" value="VSR Endonuclease"/>
    <property type="match status" value="1"/>
</dbReference>
<organism evidence="3">
    <name type="scientific">Desulfomonile tiedjei</name>
    <dbReference type="NCBI Taxonomy" id="2358"/>
    <lineage>
        <taxon>Bacteria</taxon>
        <taxon>Pseudomonadati</taxon>
        <taxon>Thermodesulfobacteriota</taxon>
        <taxon>Desulfomonilia</taxon>
        <taxon>Desulfomonilales</taxon>
        <taxon>Desulfomonilaceae</taxon>
        <taxon>Desulfomonile</taxon>
    </lineage>
</organism>
<dbReference type="AlphaFoldDB" id="A0A7C4ATC9"/>
<evidence type="ECO:0000256" key="1">
    <source>
        <dbReference type="SAM" id="MobiDB-lite"/>
    </source>
</evidence>